<dbReference type="OrthoDB" id="10250282at2759"/>
<organism evidence="4 5">
    <name type="scientific">Thyridium curvatum</name>
    <dbReference type="NCBI Taxonomy" id="1093900"/>
    <lineage>
        <taxon>Eukaryota</taxon>
        <taxon>Fungi</taxon>
        <taxon>Dikarya</taxon>
        <taxon>Ascomycota</taxon>
        <taxon>Pezizomycotina</taxon>
        <taxon>Sordariomycetes</taxon>
        <taxon>Sordariomycetidae</taxon>
        <taxon>Thyridiales</taxon>
        <taxon>Thyridiaceae</taxon>
        <taxon>Thyridium</taxon>
    </lineage>
</organism>
<evidence type="ECO:0000259" key="3">
    <source>
        <dbReference type="Pfam" id="PF26335"/>
    </source>
</evidence>
<feature type="chain" id="PRO_5021235438" evidence="1">
    <location>
        <begin position="19"/>
        <end position="576"/>
    </location>
</feature>
<dbReference type="STRING" id="1093900.A0A507B1J7"/>
<dbReference type="AlphaFoldDB" id="A0A507B1J7"/>
<keyword evidence="1" id="KW-0732">Signal</keyword>
<dbReference type="InterPro" id="IPR001466">
    <property type="entry name" value="Beta-lactam-related"/>
</dbReference>
<protein>
    <submittedName>
        <fullName evidence="4">Uncharacterized protein</fullName>
    </submittedName>
</protein>
<dbReference type="Gene3D" id="3.40.710.10">
    <property type="entry name" value="DD-peptidase/beta-lactamase superfamily"/>
    <property type="match status" value="1"/>
</dbReference>
<feature type="domain" description="Beta-lactamase-like ARB-00930-like C-terminal" evidence="3">
    <location>
        <begin position="430"/>
        <end position="569"/>
    </location>
</feature>
<evidence type="ECO:0000256" key="1">
    <source>
        <dbReference type="SAM" id="SignalP"/>
    </source>
</evidence>
<proteinExistence type="predicted"/>
<feature type="signal peptide" evidence="1">
    <location>
        <begin position="1"/>
        <end position="18"/>
    </location>
</feature>
<dbReference type="EMBL" id="SKBQ01000003">
    <property type="protein sequence ID" value="TPX12584.1"/>
    <property type="molecule type" value="Genomic_DNA"/>
</dbReference>
<dbReference type="InterPro" id="IPR058664">
    <property type="entry name" value="ARB_00930-like_C"/>
</dbReference>
<dbReference type="InterPro" id="IPR012338">
    <property type="entry name" value="Beta-lactam/transpept-like"/>
</dbReference>
<reference evidence="4 5" key="1">
    <citation type="submission" date="2019-06" db="EMBL/GenBank/DDBJ databases">
        <title>Draft genome sequence of the filamentous fungus Phialemoniopsis curvata isolated from diesel fuel.</title>
        <authorList>
            <person name="Varaljay V.A."/>
            <person name="Lyon W.J."/>
            <person name="Crouch A.L."/>
            <person name="Drake C.E."/>
            <person name="Hollomon J.M."/>
            <person name="Nadeau L.J."/>
            <person name="Nunn H.S."/>
            <person name="Stevenson B.S."/>
            <person name="Bojanowski C.L."/>
            <person name="Crookes-Goodson W.J."/>
        </authorList>
    </citation>
    <scope>NUCLEOTIDE SEQUENCE [LARGE SCALE GENOMIC DNA]</scope>
    <source>
        <strain evidence="4 5">D216</strain>
    </source>
</reference>
<name>A0A507B1J7_9PEZI</name>
<dbReference type="InterPro" id="IPR051478">
    <property type="entry name" value="Beta-lactamase-like_AB/R"/>
</dbReference>
<sequence>MRITILAAALLSLATVKAASSPCPLLGPDLPIPTALGDDISMNNTISELLRFLRPNATDTSQNLDIDYQNTSFSVDIYSAMDQQSLFSYHHAAPILQGHEYGTRTVNDTTIYRIGSISKLLTAYIYLLEVGDVSFNQPVTRYVPELAKLAGNESASALQDVDWDAITIGALASHMAGIPRDLSRSDSADRELSRLGFPPIQPGNRVDYCGSGASYPCNRTEFFDAMRLRHPVEAAFGTPIYSNAGYQILAYALENITGSSYADIFSRQLIHRLGLNSTTYAKPATSDSSIIPDTPSTSWYDVDTGDAGPAGGIYSSIADLRRIGQSILSYEMLSPSQTRRWMKPVTFTADLQLAVGAPWEIAHAPSTTKRANWMYTKGGQLGMYNSLMALLPDWGVGLTVLAAGSGAPGVTGTIPGLVASRLVPALEQAAKRQAKRTYSGKYGDEKSGITVAVQDDLPGLAVTSWFLDGHDMFDSIRLMISGSTSGSGNVSMRLYPTGLQMKGCGKAKSESWRAVYEIIDAASPPSPYCSSWFAVDSVTYGGVSVDEFVIDLAADGIAHSITLSAFNNTRLERQRH</sequence>
<dbReference type="InParanoid" id="A0A507B1J7"/>
<evidence type="ECO:0000313" key="5">
    <source>
        <dbReference type="Proteomes" id="UP000319257"/>
    </source>
</evidence>
<gene>
    <name evidence="4" type="ORF">E0L32_000761</name>
</gene>
<dbReference type="RefSeq" id="XP_030994295.1">
    <property type="nucleotide sequence ID" value="XM_031142376.1"/>
</dbReference>
<dbReference type="GeneID" id="41968208"/>
<evidence type="ECO:0000313" key="4">
    <source>
        <dbReference type="EMBL" id="TPX12584.1"/>
    </source>
</evidence>
<dbReference type="Pfam" id="PF00144">
    <property type="entry name" value="Beta-lactamase"/>
    <property type="match status" value="1"/>
</dbReference>
<accession>A0A507B1J7</accession>
<comment type="caution">
    <text evidence="4">The sequence shown here is derived from an EMBL/GenBank/DDBJ whole genome shotgun (WGS) entry which is preliminary data.</text>
</comment>
<dbReference type="SUPFAM" id="SSF56601">
    <property type="entry name" value="beta-lactamase/transpeptidase-like"/>
    <property type="match status" value="1"/>
</dbReference>
<keyword evidence="5" id="KW-1185">Reference proteome</keyword>
<evidence type="ECO:0000259" key="2">
    <source>
        <dbReference type="Pfam" id="PF00144"/>
    </source>
</evidence>
<dbReference type="PANTHER" id="PTHR22935:SF97">
    <property type="entry name" value="BETA-LACTAMASE-RELATED DOMAIN-CONTAINING PROTEIN"/>
    <property type="match status" value="1"/>
</dbReference>
<feature type="domain" description="Beta-lactamase-related" evidence="2">
    <location>
        <begin position="102"/>
        <end position="407"/>
    </location>
</feature>
<dbReference type="Proteomes" id="UP000319257">
    <property type="component" value="Unassembled WGS sequence"/>
</dbReference>
<dbReference type="Pfam" id="PF26335">
    <property type="entry name" value="ARB_00930_C"/>
    <property type="match status" value="1"/>
</dbReference>
<dbReference type="PANTHER" id="PTHR22935">
    <property type="entry name" value="PENICILLIN-BINDING PROTEIN"/>
    <property type="match status" value="1"/>
</dbReference>